<dbReference type="RefSeq" id="WP_279652648.1">
    <property type="nucleotide sequence ID" value="NZ_CP122539.1"/>
</dbReference>
<gene>
    <name evidence="1" type="ORF">P8625_06475</name>
</gene>
<reference evidence="1 2" key="1">
    <citation type="submission" date="2023-04" db="EMBL/GenBank/DDBJ databases">
        <title>Tenacibaculum tangerinum sp. nov., isolated from sea tidal flat of South Korea.</title>
        <authorList>
            <person name="Lee S.H."/>
            <person name="Kim J.-J."/>
        </authorList>
    </citation>
    <scope>NUCLEOTIDE SEQUENCE [LARGE SCALE GENOMIC DNA]</scope>
    <source>
        <strain evidence="1 2">GRR-S3-23</strain>
    </source>
</reference>
<keyword evidence="2" id="KW-1185">Reference proteome</keyword>
<evidence type="ECO:0000313" key="2">
    <source>
        <dbReference type="Proteomes" id="UP001232001"/>
    </source>
</evidence>
<accession>A0ABY8L8T0</accession>
<evidence type="ECO:0000313" key="1">
    <source>
        <dbReference type="EMBL" id="WGH76788.1"/>
    </source>
</evidence>
<dbReference type="Proteomes" id="UP001232001">
    <property type="component" value="Chromosome"/>
</dbReference>
<proteinExistence type="predicted"/>
<organism evidence="1 2">
    <name type="scientific">Tenacibaculum tangerinum</name>
    <dbReference type="NCBI Taxonomy" id="3038772"/>
    <lineage>
        <taxon>Bacteria</taxon>
        <taxon>Pseudomonadati</taxon>
        <taxon>Bacteroidota</taxon>
        <taxon>Flavobacteriia</taxon>
        <taxon>Flavobacteriales</taxon>
        <taxon>Flavobacteriaceae</taxon>
        <taxon>Tenacibaculum</taxon>
    </lineage>
</organism>
<sequence length="211" mass="25079">MAVWQYQLNIIPRKAILEKYGEIPKTLFIDFDGWEKYWENVDYNNGFPDPDFEDAKTIKWWANTLLDINDISKQIDKLVARAQWGNESSNSINWKGNSNNYEDNDCYISYNKTKKTINEFQFRVDLRKKENFSLFLKGILELCKKNELMVFNTNGALFEPKIEVIYEDLKKSNAVAFLTDPEKFLDKIAYRENIKIQKKVNLWTKIKTFLK</sequence>
<dbReference type="EMBL" id="CP122539">
    <property type="protein sequence ID" value="WGH76788.1"/>
    <property type="molecule type" value="Genomic_DNA"/>
</dbReference>
<name>A0ABY8L8T0_9FLAO</name>
<protein>
    <submittedName>
        <fullName evidence="1">Uncharacterized protein</fullName>
    </submittedName>
</protein>